<sequence>AMSAGSADSPPVPAPGRRRRALSELLVGRVNKQKYKPEREQKLQEAAVHLLKCYQNLNDLFLEVIDSTQCKKTLCFSNLSDHESPGVPGTHSKSFVVSALQEQASKIGVPVGILSAQTTVSSLQQLCQVPEGSQQAALLNLEQRKKLSSLLDIAQDLLERGLFCRFSFCQEIWKVQVKCLFARSSPGIVVDWLYNNLCLVCEQMENSNQEMEVAGLIFSDFMRIFVLRGFQKIPDLRRNVELEKVPQVGGKIKVVFRFFLSFSGTVCDAIQRQKDWSFAKTCPLLTTLYRRLFVIFSPKELIGHLQEVLETHEVNWQLVLSCVSTLVVCLAEAQQLIKDLLAHLMIKAFESYDLESMITAFLIARQAALEGPSVFIPYADWFKVSFGNVSGYHGCSKKALVFLFKFLSDLVPFEAPQYMKIHILHPPLVPVKYRSLLMEYITLAKTRLADLKVAIEDMGLYEDLSSAREAVEPHCQAEQDVEKAIQVFEHTGKIPVTVMEASIFRKPYYVSRFLPALLIPRVLPESPDSRMVFIDSLRRADKIPANLYSNYLQACSAAEERQLQGEVTYQGSWPSLFVKMICGHRPLLPALLARFCQLIYHQGECLTDIHVLGLAVLAIHLNESKAFVPELVLETSAYAKTCSVTAFWENLLTYRTRDSFSLCIRFCVAAISYSLCKFSSQSHDVLCNCLPAGLIKKVQFVVLRMYLESRTTCQEDLVDLPWRNLSSPSVDWKKAALCLWKQKKFQELLKERECQLTYKDWLLFEMEVKPDNDILSDAERQYFHQWALYQQYLPESSVAGGCDGDLEKACAILIETAVDFCLRYFNNLRGMNRDVLSRLQEMVLELELERWRSSNTGSSDDEGHFLFRIFKKRLQTLGNGSTVGERLLRHQELLVYKSILLGLPPSVLISTHREGWQRSLHCKDFFHFVNKELVLISPFQGLLSACLNCREPSKEVNLILTACQTQCPIILSSAVLWWSRLEPVVQCQWKRHFQTALPQELTNIATCREFARTFVSSEAVLSSNFCTPWISAASLYFIIHQQAAQEIMKTTLKNLECEREEVRKEILFVSPFPLPKALMIVLGCLEKRKISWLVLFQLTKKVLLHLAPDQYIRMLPFTFYSLVAYFDEDLFNREQAFLYVAVDMYLKLVQLFVAGETSAISAKAGFSQEHCKQVDPLELITKARLFLLRWIPRCPKRSFSGIMELLATCEEFDAEMKAALLSNQQSLEDADLYREPLLF</sequence>
<dbReference type="eggNOG" id="ENOG502QT8N">
    <property type="taxonomic scope" value="Eukaryota"/>
</dbReference>
<dbReference type="Pfam" id="PF24781">
    <property type="entry name" value="FANCA_helical"/>
    <property type="match status" value="1"/>
</dbReference>
<name>F7DCC2_MONDO</name>
<dbReference type="GO" id="GO:0036297">
    <property type="term" value="P:interstrand cross-link repair"/>
    <property type="evidence" value="ECO:0007669"/>
    <property type="project" value="InterPro"/>
</dbReference>
<dbReference type="GO" id="GO:0043240">
    <property type="term" value="C:Fanconi anaemia nuclear complex"/>
    <property type="evidence" value="ECO:0000318"/>
    <property type="project" value="GO_Central"/>
</dbReference>
<dbReference type="Pfam" id="PF03511">
    <property type="entry name" value="FANCA_CTD"/>
    <property type="match status" value="1"/>
</dbReference>
<dbReference type="InParanoid" id="F7DCC2"/>
<dbReference type="InterPro" id="IPR031729">
    <property type="entry name" value="Fanconi_A_N"/>
</dbReference>
<feature type="region of interest" description="Disordered" evidence="1">
    <location>
        <begin position="1"/>
        <end position="20"/>
    </location>
</feature>
<dbReference type="Pfam" id="PF24783">
    <property type="entry name" value="FANCA_arcN"/>
    <property type="match status" value="1"/>
</dbReference>
<dbReference type="PRINTS" id="PR00826">
    <property type="entry name" value="FANCONIAGENE"/>
</dbReference>
<dbReference type="STRING" id="13616.ENSMODP00000004236"/>
<dbReference type="GeneTree" id="ENSGT00390000007852"/>
<feature type="domain" description="Fanconi anaemia group A protein arcN subdomain" evidence="5">
    <location>
        <begin position="569"/>
        <end position="710"/>
    </location>
</feature>
<organism evidence="6 7">
    <name type="scientific">Monodelphis domestica</name>
    <name type="common">Gray short-tailed opossum</name>
    <dbReference type="NCBI Taxonomy" id="13616"/>
    <lineage>
        <taxon>Eukaryota</taxon>
        <taxon>Metazoa</taxon>
        <taxon>Chordata</taxon>
        <taxon>Craniata</taxon>
        <taxon>Vertebrata</taxon>
        <taxon>Euteleostomi</taxon>
        <taxon>Mammalia</taxon>
        <taxon>Metatheria</taxon>
        <taxon>Didelphimorphia</taxon>
        <taxon>Didelphidae</taxon>
        <taxon>Monodelphis</taxon>
    </lineage>
</organism>
<reference evidence="6" key="2">
    <citation type="submission" date="2025-08" db="UniProtKB">
        <authorList>
            <consortium name="Ensembl"/>
        </authorList>
    </citation>
    <scope>IDENTIFICATION</scope>
</reference>
<dbReference type="InterPro" id="IPR055387">
    <property type="entry name" value="FANCA_arcN"/>
</dbReference>
<feature type="domain" description="Fanconi anaemia group A protein N-terminal" evidence="3">
    <location>
        <begin position="184"/>
        <end position="251"/>
    </location>
</feature>
<evidence type="ECO:0000313" key="7">
    <source>
        <dbReference type="Proteomes" id="UP000002280"/>
    </source>
</evidence>
<dbReference type="PANTHER" id="PTHR12047:SF2">
    <property type="entry name" value="FANCONI ANEMIA GROUP A PROTEIN"/>
    <property type="match status" value="1"/>
</dbReference>
<dbReference type="OMA" id="AIPHCPA"/>
<dbReference type="Proteomes" id="UP000002280">
    <property type="component" value="Chromosome 1"/>
</dbReference>
<feature type="domain" description="Fanconi anaemia group A protein helical" evidence="4">
    <location>
        <begin position="474"/>
        <end position="555"/>
    </location>
</feature>
<evidence type="ECO:0000313" key="6">
    <source>
        <dbReference type="Ensembl" id="ENSMODP00000004236.3"/>
    </source>
</evidence>
<reference evidence="6" key="3">
    <citation type="submission" date="2025-09" db="UniProtKB">
        <authorList>
            <consortium name="Ensembl"/>
        </authorList>
    </citation>
    <scope>IDENTIFICATION</scope>
</reference>
<proteinExistence type="predicted"/>
<protein>
    <recommendedName>
        <fullName evidence="8">FA complementation group A</fullName>
    </recommendedName>
</protein>
<evidence type="ECO:0000259" key="5">
    <source>
        <dbReference type="Pfam" id="PF24783"/>
    </source>
</evidence>
<evidence type="ECO:0008006" key="8">
    <source>
        <dbReference type="Google" id="ProtNLM"/>
    </source>
</evidence>
<dbReference type="InterPro" id="IPR003516">
    <property type="entry name" value="FANCA"/>
</dbReference>
<dbReference type="AlphaFoldDB" id="F7DCC2"/>
<dbReference type="GO" id="GO:0045589">
    <property type="term" value="P:regulation of regulatory T cell differentiation"/>
    <property type="evidence" value="ECO:0000318"/>
    <property type="project" value="GO_Central"/>
</dbReference>
<dbReference type="Ensembl" id="ENSMODT00000004325.3">
    <property type="protein sequence ID" value="ENSMODP00000004236.3"/>
    <property type="gene ID" value="ENSMODG00000003463.3"/>
</dbReference>
<dbReference type="InterPro" id="IPR055277">
    <property type="entry name" value="Fanconi_A_C"/>
</dbReference>
<dbReference type="Bgee" id="ENSMODG00000003463">
    <property type="expression patterns" value="Expressed in hindlimb bud and 21 other cell types or tissues"/>
</dbReference>
<accession>F7DCC2</accession>
<dbReference type="Pfam" id="PF15865">
    <property type="entry name" value="Fanconi_A_N"/>
    <property type="match status" value="2"/>
</dbReference>
<evidence type="ECO:0000256" key="1">
    <source>
        <dbReference type="SAM" id="MobiDB-lite"/>
    </source>
</evidence>
<dbReference type="PANTHER" id="PTHR12047">
    <property type="entry name" value="FANCONI ANEMIA GROUP A PROTEIN"/>
    <property type="match status" value="1"/>
</dbReference>
<keyword evidence="7" id="KW-1185">Reference proteome</keyword>
<evidence type="ECO:0000259" key="3">
    <source>
        <dbReference type="Pfam" id="PF15865"/>
    </source>
</evidence>
<feature type="domain" description="Fanconi anaemia group A protein C-terminal" evidence="2">
    <location>
        <begin position="1030"/>
        <end position="1215"/>
    </location>
</feature>
<dbReference type="InterPro" id="IPR055386">
    <property type="entry name" value="FANCA_helical"/>
</dbReference>
<dbReference type="FunCoup" id="F7DCC2">
    <property type="interactions" value="1815"/>
</dbReference>
<evidence type="ECO:0000259" key="2">
    <source>
        <dbReference type="Pfam" id="PF03511"/>
    </source>
</evidence>
<evidence type="ECO:0000259" key="4">
    <source>
        <dbReference type="Pfam" id="PF24781"/>
    </source>
</evidence>
<feature type="domain" description="Fanconi anaemia group A protein N-terminal" evidence="3">
    <location>
        <begin position="265"/>
        <end position="453"/>
    </location>
</feature>
<dbReference type="HOGENOM" id="CLU_005268_0_0_1"/>
<reference evidence="6 7" key="1">
    <citation type="journal article" date="2007" name="Nature">
        <title>Genome of the marsupial Monodelphis domestica reveals innovation in non-coding sequences.</title>
        <authorList>
            <person name="Mikkelsen T.S."/>
            <person name="Wakefield M.J."/>
            <person name="Aken B."/>
            <person name="Amemiya C.T."/>
            <person name="Chang J.L."/>
            <person name="Duke S."/>
            <person name="Garber M."/>
            <person name="Gentles A.J."/>
            <person name="Goodstadt L."/>
            <person name="Heger A."/>
            <person name="Jurka J."/>
            <person name="Kamal M."/>
            <person name="Mauceli E."/>
            <person name="Searle S.M."/>
            <person name="Sharpe T."/>
            <person name="Baker M.L."/>
            <person name="Batzer M.A."/>
            <person name="Benos P.V."/>
            <person name="Belov K."/>
            <person name="Clamp M."/>
            <person name="Cook A."/>
            <person name="Cuff J."/>
            <person name="Das R."/>
            <person name="Davidow L."/>
            <person name="Deakin J.E."/>
            <person name="Fazzari M.J."/>
            <person name="Glass J.L."/>
            <person name="Grabherr M."/>
            <person name="Greally J.M."/>
            <person name="Gu W."/>
            <person name="Hore T.A."/>
            <person name="Huttley G.A."/>
            <person name="Kleber M."/>
            <person name="Jirtle R.L."/>
            <person name="Koina E."/>
            <person name="Lee J.T."/>
            <person name="Mahony S."/>
            <person name="Marra M.A."/>
            <person name="Miller R.D."/>
            <person name="Nicholls R.D."/>
            <person name="Oda M."/>
            <person name="Papenfuss A.T."/>
            <person name="Parra Z.E."/>
            <person name="Pollock D.D."/>
            <person name="Ray D.A."/>
            <person name="Schein J.E."/>
            <person name="Speed T.P."/>
            <person name="Thompson K."/>
            <person name="VandeBerg J.L."/>
            <person name="Wade C.M."/>
            <person name="Walker J.A."/>
            <person name="Waters P.D."/>
            <person name="Webber C."/>
            <person name="Weidman J.R."/>
            <person name="Xie X."/>
            <person name="Zody M.C."/>
            <person name="Baldwin J."/>
            <person name="Abdouelleil A."/>
            <person name="Abdulkadir J."/>
            <person name="Abebe A."/>
            <person name="Abera B."/>
            <person name="Abreu J."/>
            <person name="Acer S.C."/>
            <person name="Aftuck L."/>
            <person name="Alexander A."/>
            <person name="An P."/>
            <person name="Anderson E."/>
            <person name="Anderson S."/>
            <person name="Arachi H."/>
            <person name="Azer M."/>
            <person name="Bachantsang P."/>
            <person name="Barry A."/>
            <person name="Bayul T."/>
            <person name="Berlin A."/>
            <person name="Bessette D."/>
            <person name="Bloom T."/>
            <person name="Bloom T."/>
            <person name="Boguslavskiy L."/>
            <person name="Bonnet C."/>
            <person name="Boukhgalter B."/>
            <person name="Bourzgui I."/>
            <person name="Brown A."/>
            <person name="Cahill P."/>
            <person name="Channer S."/>
            <person name="Cheshatsang Y."/>
            <person name="Chuda L."/>
            <person name="Citroen M."/>
            <person name="Collymore A."/>
            <person name="Cooke P."/>
            <person name="Costello M."/>
            <person name="D'Aco K."/>
            <person name="Daza R."/>
            <person name="De Haan G."/>
            <person name="DeGray S."/>
            <person name="DeMaso C."/>
            <person name="Dhargay N."/>
            <person name="Dooley K."/>
            <person name="Dooley E."/>
            <person name="Doricent M."/>
            <person name="Dorje P."/>
            <person name="Dorjee K."/>
            <person name="Dupes A."/>
            <person name="Elong R."/>
            <person name="Falk J."/>
            <person name="Farina A."/>
            <person name="Faro S."/>
            <person name="Ferguson D."/>
            <person name="Fisher S."/>
            <person name="Foley C.D."/>
            <person name="Franke A."/>
            <person name="Friedrich D."/>
            <person name="Gadbois L."/>
            <person name="Gearin G."/>
            <person name="Gearin C.R."/>
            <person name="Giannoukos G."/>
            <person name="Goode T."/>
            <person name="Graham J."/>
            <person name="Grandbois E."/>
            <person name="Grewal S."/>
            <person name="Gyaltsen K."/>
            <person name="Hafez N."/>
            <person name="Hagos B."/>
            <person name="Hall J."/>
            <person name="Henson C."/>
            <person name="Hollinger A."/>
            <person name="Honan T."/>
            <person name="Huard M.D."/>
            <person name="Hughes L."/>
            <person name="Hurhula B."/>
            <person name="Husby M.E."/>
            <person name="Kamat A."/>
            <person name="Kanga B."/>
            <person name="Kashin S."/>
            <person name="Khazanovich D."/>
            <person name="Kisner P."/>
            <person name="Lance K."/>
            <person name="Lara M."/>
            <person name="Lee W."/>
            <person name="Lennon N."/>
            <person name="Letendre F."/>
            <person name="LeVine R."/>
            <person name="Lipovsky A."/>
            <person name="Liu X."/>
            <person name="Liu J."/>
            <person name="Liu S."/>
            <person name="Lokyitsang T."/>
            <person name="Lokyitsang Y."/>
            <person name="Lubonja R."/>
            <person name="Lui A."/>
            <person name="MacDonald P."/>
            <person name="Magnisalis V."/>
            <person name="Maru K."/>
            <person name="Matthews C."/>
            <person name="McCusker W."/>
            <person name="McDonough S."/>
            <person name="Mehta T."/>
            <person name="Meldrim J."/>
            <person name="Meneus L."/>
            <person name="Mihai O."/>
            <person name="Mihalev A."/>
            <person name="Mihova T."/>
            <person name="Mittelman R."/>
            <person name="Mlenga V."/>
            <person name="Montmayeur A."/>
            <person name="Mulrain L."/>
            <person name="Navidi A."/>
            <person name="Naylor J."/>
            <person name="Negash T."/>
            <person name="Nguyen T."/>
            <person name="Nguyen N."/>
            <person name="Nicol R."/>
            <person name="Norbu C."/>
            <person name="Norbu N."/>
            <person name="Novod N."/>
            <person name="O'Neill B."/>
            <person name="Osman S."/>
            <person name="Markiewicz E."/>
            <person name="Oyono O.L."/>
            <person name="Patti C."/>
            <person name="Phunkhang P."/>
            <person name="Pierre F."/>
            <person name="Priest M."/>
            <person name="Raghuraman S."/>
            <person name="Rege F."/>
            <person name="Reyes R."/>
            <person name="Rise C."/>
            <person name="Rogov P."/>
            <person name="Ross K."/>
            <person name="Ryan E."/>
            <person name="Settipalli S."/>
            <person name="Shea T."/>
            <person name="Sherpa N."/>
            <person name="Shi L."/>
            <person name="Shih D."/>
            <person name="Sparrow T."/>
            <person name="Spaulding J."/>
            <person name="Stalker J."/>
            <person name="Stange-Thomann N."/>
            <person name="Stavropoulos S."/>
            <person name="Stone C."/>
            <person name="Strader C."/>
            <person name="Tesfaye S."/>
            <person name="Thomson T."/>
            <person name="Thoulutsang Y."/>
            <person name="Thoulutsang D."/>
            <person name="Topham K."/>
            <person name="Topping I."/>
            <person name="Tsamla T."/>
            <person name="Vassiliev H."/>
            <person name="Vo A."/>
            <person name="Wangchuk T."/>
            <person name="Wangdi T."/>
            <person name="Weiand M."/>
            <person name="Wilkinson J."/>
            <person name="Wilson A."/>
            <person name="Yadav S."/>
            <person name="Young G."/>
            <person name="Yu Q."/>
            <person name="Zembek L."/>
            <person name="Zhong D."/>
            <person name="Zimmer A."/>
            <person name="Zwirko Z."/>
            <person name="Jaffe D.B."/>
            <person name="Alvarez P."/>
            <person name="Brockman W."/>
            <person name="Butler J."/>
            <person name="Chin C."/>
            <person name="Gnerre S."/>
            <person name="MacCallum I."/>
            <person name="Graves J.A."/>
            <person name="Ponting C.P."/>
            <person name="Breen M."/>
            <person name="Samollow P.B."/>
            <person name="Lander E.S."/>
            <person name="Lindblad-Toh K."/>
        </authorList>
    </citation>
    <scope>NUCLEOTIDE SEQUENCE [LARGE SCALE GENOMIC DNA]</scope>
</reference>